<evidence type="ECO:0000313" key="1">
    <source>
        <dbReference type="EMBL" id="OEH80134.1"/>
    </source>
</evidence>
<proteinExistence type="predicted"/>
<reference evidence="1 2" key="1">
    <citation type="journal article" date="2016" name="BMC Genomics">
        <title>Comparative genomics reveals Cyclospora cayetanensis possesses coccidia-like metabolism and invasion components but unique surface antigens.</title>
        <authorList>
            <person name="Liu S."/>
            <person name="Wang L."/>
            <person name="Zheng H."/>
            <person name="Xu Z."/>
            <person name="Roellig D.M."/>
            <person name="Li N."/>
            <person name="Frace M.A."/>
            <person name="Tang K."/>
            <person name="Arrowood M.J."/>
            <person name="Moss D.M."/>
            <person name="Zhang L."/>
            <person name="Feng Y."/>
            <person name="Xiao L."/>
        </authorList>
    </citation>
    <scope>NUCLEOTIDE SEQUENCE [LARGE SCALE GENOMIC DNA]</scope>
    <source>
        <strain evidence="1 2">CHN_HEN01</strain>
    </source>
</reference>
<keyword evidence="2" id="KW-1185">Reference proteome</keyword>
<dbReference type="InParanoid" id="A0A1D3D9K5"/>
<comment type="caution">
    <text evidence="1">The sequence shown here is derived from an EMBL/GenBank/DDBJ whole genome shotgun (WGS) entry which is preliminary data.</text>
</comment>
<sequence>MTSTRPITDISGSHCSKCGQGGCLCAGSGTNSNSVSCRCSNGFVTGETPDLRLHAHASPPLSVMYLRVCEAPQLTEEVEQKLRTFIGPTCTSVLRVVCLLRSLDDSVVVATVEKRAAQQQDAEKAVRRVLFAIVEMATARQFHLPPPSASLQRYGYDVSISSNMGSLLGEWALQLPQAVRFF</sequence>
<dbReference type="VEuPathDB" id="ToxoDB:cyc_03199"/>
<dbReference type="Proteomes" id="UP000095192">
    <property type="component" value="Unassembled WGS sequence"/>
</dbReference>
<dbReference type="AlphaFoldDB" id="A0A1D3D9K5"/>
<protein>
    <submittedName>
        <fullName evidence="1">Uncharacterized protein</fullName>
    </submittedName>
</protein>
<name>A0A1D3D9K5_9EIME</name>
<organism evidence="1 2">
    <name type="scientific">Cyclospora cayetanensis</name>
    <dbReference type="NCBI Taxonomy" id="88456"/>
    <lineage>
        <taxon>Eukaryota</taxon>
        <taxon>Sar</taxon>
        <taxon>Alveolata</taxon>
        <taxon>Apicomplexa</taxon>
        <taxon>Conoidasida</taxon>
        <taxon>Coccidia</taxon>
        <taxon>Eucoccidiorida</taxon>
        <taxon>Eimeriorina</taxon>
        <taxon>Eimeriidae</taxon>
        <taxon>Cyclospora</taxon>
    </lineage>
</organism>
<dbReference type="VEuPathDB" id="ToxoDB:LOC34619935"/>
<evidence type="ECO:0000313" key="2">
    <source>
        <dbReference type="Proteomes" id="UP000095192"/>
    </source>
</evidence>
<dbReference type="EMBL" id="JROU02000188">
    <property type="protein sequence ID" value="OEH80134.1"/>
    <property type="molecule type" value="Genomic_DNA"/>
</dbReference>
<gene>
    <name evidence="1" type="ORF">cyc_03199</name>
</gene>
<accession>A0A1D3D9K5</accession>